<evidence type="ECO:0000256" key="6">
    <source>
        <dbReference type="ARBA" id="ARBA00023136"/>
    </source>
</evidence>
<keyword evidence="4 7" id="KW-0812">Transmembrane</keyword>
<comment type="similarity">
    <text evidence="7">Belongs to the binding-protein-dependent transport system permease family.</text>
</comment>
<feature type="transmembrane region" description="Helical" evidence="7">
    <location>
        <begin position="21"/>
        <end position="47"/>
    </location>
</feature>
<comment type="subcellular location">
    <subcellularLocation>
        <location evidence="1 7">Cell membrane</location>
        <topology evidence="1 7">Multi-pass membrane protein</topology>
    </subcellularLocation>
</comment>
<proteinExistence type="inferred from homology"/>
<evidence type="ECO:0000256" key="4">
    <source>
        <dbReference type="ARBA" id="ARBA00022692"/>
    </source>
</evidence>
<evidence type="ECO:0000313" key="9">
    <source>
        <dbReference type="EMBL" id="QTQ11961.1"/>
    </source>
</evidence>
<dbReference type="GO" id="GO:0005886">
    <property type="term" value="C:plasma membrane"/>
    <property type="evidence" value="ECO:0007669"/>
    <property type="project" value="UniProtKB-SubCell"/>
</dbReference>
<evidence type="ECO:0000313" key="10">
    <source>
        <dbReference type="Proteomes" id="UP000671995"/>
    </source>
</evidence>
<dbReference type="RefSeq" id="WP_210116675.1">
    <property type="nucleotide sequence ID" value="NZ_CP054257.1"/>
</dbReference>
<gene>
    <name evidence="9" type="ORF">HRI96_07005</name>
</gene>
<protein>
    <submittedName>
        <fullName evidence="9">Sugar ABC transporter permease</fullName>
    </submittedName>
</protein>
<dbReference type="PANTHER" id="PTHR43227">
    <property type="entry name" value="BLL4140 PROTEIN"/>
    <property type="match status" value="1"/>
</dbReference>
<dbReference type="InterPro" id="IPR000515">
    <property type="entry name" value="MetI-like"/>
</dbReference>
<feature type="transmembrane region" description="Helical" evidence="7">
    <location>
        <begin position="86"/>
        <end position="105"/>
    </location>
</feature>
<dbReference type="InterPro" id="IPR035906">
    <property type="entry name" value="MetI-like_sf"/>
</dbReference>
<accession>A0A975F013</accession>
<evidence type="ECO:0000256" key="2">
    <source>
        <dbReference type="ARBA" id="ARBA00022448"/>
    </source>
</evidence>
<dbReference type="InterPro" id="IPR050809">
    <property type="entry name" value="UgpAE/MalFG_permease"/>
</dbReference>
<dbReference type="SUPFAM" id="SSF161098">
    <property type="entry name" value="MetI-like"/>
    <property type="match status" value="1"/>
</dbReference>
<dbReference type="PROSITE" id="PS50928">
    <property type="entry name" value="ABC_TM1"/>
    <property type="match status" value="1"/>
</dbReference>
<reference evidence="9" key="2">
    <citation type="journal article" date="2021" name="Microbiol. Resour. Announc.">
        <title>Complete Genome Sequences of Three Human Oral Treponema parvum Isolates.</title>
        <authorList>
            <person name="Zeng H."/>
            <person name="Watt R.M."/>
        </authorList>
    </citation>
    <scope>NUCLEOTIDE SEQUENCE</scope>
    <source>
        <strain evidence="9">ATCC 700773</strain>
    </source>
</reference>
<feature type="transmembrane region" description="Helical" evidence="7">
    <location>
        <begin position="117"/>
        <end position="139"/>
    </location>
</feature>
<evidence type="ECO:0000259" key="8">
    <source>
        <dbReference type="PROSITE" id="PS50928"/>
    </source>
</evidence>
<keyword evidence="6 7" id="KW-0472">Membrane</keyword>
<reference evidence="9" key="1">
    <citation type="submission" date="2020-05" db="EMBL/GenBank/DDBJ databases">
        <authorList>
            <person name="Zeng H."/>
            <person name="Chan Y.K."/>
            <person name="Watt R.M."/>
        </authorList>
    </citation>
    <scope>NUCLEOTIDE SEQUENCE</scope>
    <source>
        <strain evidence="9">ATCC 700773</strain>
    </source>
</reference>
<feature type="domain" description="ABC transmembrane type-1" evidence="8">
    <location>
        <begin position="80"/>
        <end position="297"/>
    </location>
</feature>
<evidence type="ECO:0000256" key="1">
    <source>
        <dbReference type="ARBA" id="ARBA00004651"/>
    </source>
</evidence>
<sequence length="308" mass="34606">MRQLNSSEQKNVIINSLKKHAVQYLMIMPTVVLVLLFGIYPIIYILYYSFMQYNGFSDPIFIGLYNYSRVLFDTSFWISVKNTLEFGILIPLVQIPFALFLAALLNKKFKGSGIARAVIFVPNITSTAIMGIVFFLMFASYNGIVNGLLQASHIILKPIEWLGKGSLAKLVVVVFCTWSGVGFYMVLFLAALQRIPYDVIESATIDGANSRQIFFKITVPMMGKMFQIISMLSILNTLKLFDSVKALTNGGPGNATDVMTMYIFRYFFENPGTPQHGYASAVSIVTTFIILIVTGVYSYFTRKMKDSE</sequence>
<feature type="transmembrane region" description="Helical" evidence="7">
    <location>
        <begin position="213"/>
        <end position="235"/>
    </location>
</feature>
<dbReference type="Proteomes" id="UP000671995">
    <property type="component" value="Chromosome"/>
</dbReference>
<dbReference type="CDD" id="cd06261">
    <property type="entry name" value="TM_PBP2"/>
    <property type="match status" value="1"/>
</dbReference>
<dbReference type="PANTHER" id="PTHR43227:SF11">
    <property type="entry name" value="BLL4140 PROTEIN"/>
    <property type="match status" value="1"/>
</dbReference>
<feature type="transmembrane region" description="Helical" evidence="7">
    <location>
        <begin position="278"/>
        <end position="300"/>
    </location>
</feature>
<dbReference type="Pfam" id="PF00528">
    <property type="entry name" value="BPD_transp_1"/>
    <property type="match status" value="1"/>
</dbReference>
<evidence type="ECO:0000256" key="3">
    <source>
        <dbReference type="ARBA" id="ARBA00022475"/>
    </source>
</evidence>
<dbReference type="Gene3D" id="1.10.3720.10">
    <property type="entry name" value="MetI-like"/>
    <property type="match status" value="1"/>
</dbReference>
<evidence type="ECO:0000256" key="5">
    <source>
        <dbReference type="ARBA" id="ARBA00022989"/>
    </source>
</evidence>
<name>A0A975F013_9SPIR</name>
<organism evidence="9 10">
    <name type="scientific">Treponema parvum</name>
    <dbReference type="NCBI Taxonomy" id="138851"/>
    <lineage>
        <taxon>Bacteria</taxon>
        <taxon>Pseudomonadati</taxon>
        <taxon>Spirochaetota</taxon>
        <taxon>Spirochaetia</taxon>
        <taxon>Spirochaetales</taxon>
        <taxon>Treponemataceae</taxon>
        <taxon>Treponema</taxon>
    </lineage>
</organism>
<feature type="transmembrane region" description="Helical" evidence="7">
    <location>
        <begin position="170"/>
        <end position="192"/>
    </location>
</feature>
<dbReference type="GO" id="GO:0055085">
    <property type="term" value="P:transmembrane transport"/>
    <property type="evidence" value="ECO:0007669"/>
    <property type="project" value="InterPro"/>
</dbReference>
<keyword evidence="2 7" id="KW-0813">Transport</keyword>
<keyword evidence="5 7" id="KW-1133">Transmembrane helix</keyword>
<evidence type="ECO:0000256" key="7">
    <source>
        <dbReference type="RuleBase" id="RU363032"/>
    </source>
</evidence>
<dbReference type="EMBL" id="CP054257">
    <property type="protein sequence ID" value="QTQ11961.1"/>
    <property type="molecule type" value="Genomic_DNA"/>
</dbReference>
<dbReference type="AlphaFoldDB" id="A0A975F013"/>
<keyword evidence="3" id="KW-1003">Cell membrane</keyword>